<dbReference type="EMBL" id="GECU01012195">
    <property type="protein sequence ID" value="JAS95511.1"/>
    <property type="molecule type" value="Transcribed_RNA"/>
</dbReference>
<reference evidence="4" key="1">
    <citation type="submission" date="2015-11" db="EMBL/GenBank/DDBJ databases">
        <title>De novo transcriptome assembly of four potential Pierce s Disease insect vectors from Arizona vineyards.</title>
        <authorList>
            <person name="Tassone E.E."/>
        </authorList>
    </citation>
    <scope>NUCLEOTIDE SEQUENCE</scope>
</reference>
<keyword evidence="1" id="KW-0479">Metal-binding</keyword>
<sequence length="444" mass="51572">MALKVDLLTKEELVYELMLRNVNTDKTDKVTDLRKRLRSVIKLNVQPNFLNLQNKLKIAEEFEIIKVKVSSIESSVEEILISKSTIDIVRFEQKLNHLQIRIKNLLKFKLDSTKEEELHKYMEKLGLAETKFKTLEVDSKLKEDIVRRLSETNMEEEDLSDVFENKLTFSASKSSDKTPIAGLTYRKEGECGNDEVTNTSIFSKLPNPVEKHLKNFKITNGLNISELLEFIKNLLKLKNETHLLDTEVIELCLGYVTGPLLSKIMECKSDKKDIQELHSELLHYFVPLGLKENLKRELVTRQQKPGEPLSVYITEVRENSNILNCNYSEEELVEIIKLGINQDDRARLVFMKNPKTFEDLDRLCIQAQNVAYADHQRRNVNVKNFNVKPKFVSNIQEVKKCFNCNRVGHIAKNCYRPRNNLRNYEQKNLNQGRGFTTPREASPK</sequence>
<evidence type="ECO:0000256" key="1">
    <source>
        <dbReference type="PROSITE-ProRule" id="PRU00047"/>
    </source>
</evidence>
<accession>A0A1B6JFP6</accession>
<keyword evidence="1" id="KW-0862">Zinc</keyword>
<gene>
    <name evidence="3" type="ORF">g.43117</name>
    <name evidence="4" type="ORF">g.43121</name>
</gene>
<dbReference type="PROSITE" id="PS50158">
    <property type="entry name" value="ZF_CCHC"/>
    <property type="match status" value="1"/>
</dbReference>
<dbReference type="GO" id="GO:0008270">
    <property type="term" value="F:zinc ion binding"/>
    <property type="evidence" value="ECO:0007669"/>
    <property type="project" value="UniProtKB-KW"/>
</dbReference>
<dbReference type="SMART" id="SM00343">
    <property type="entry name" value="ZnF_C2HC"/>
    <property type="match status" value="1"/>
</dbReference>
<keyword evidence="1" id="KW-0863">Zinc-finger</keyword>
<dbReference type="GO" id="GO:0003676">
    <property type="term" value="F:nucleic acid binding"/>
    <property type="evidence" value="ECO:0007669"/>
    <property type="project" value="InterPro"/>
</dbReference>
<dbReference type="AlphaFoldDB" id="A0A1B6JFP6"/>
<name>A0A1B6JFP6_9HEMI</name>
<evidence type="ECO:0000313" key="4">
    <source>
        <dbReference type="EMBL" id="JAS98116.1"/>
    </source>
</evidence>
<dbReference type="Gene3D" id="4.10.60.10">
    <property type="entry name" value="Zinc finger, CCHC-type"/>
    <property type="match status" value="1"/>
</dbReference>
<protein>
    <recommendedName>
        <fullName evidence="2">CCHC-type domain-containing protein</fullName>
    </recommendedName>
</protein>
<feature type="domain" description="CCHC-type" evidence="2">
    <location>
        <begin position="400"/>
        <end position="414"/>
    </location>
</feature>
<dbReference type="InterPro" id="IPR036875">
    <property type="entry name" value="Znf_CCHC_sf"/>
</dbReference>
<proteinExistence type="predicted"/>
<organism evidence="4">
    <name type="scientific">Homalodisca liturata</name>
    <dbReference type="NCBI Taxonomy" id="320908"/>
    <lineage>
        <taxon>Eukaryota</taxon>
        <taxon>Metazoa</taxon>
        <taxon>Ecdysozoa</taxon>
        <taxon>Arthropoda</taxon>
        <taxon>Hexapoda</taxon>
        <taxon>Insecta</taxon>
        <taxon>Pterygota</taxon>
        <taxon>Neoptera</taxon>
        <taxon>Paraneoptera</taxon>
        <taxon>Hemiptera</taxon>
        <taxon>Auchenorrhyncha</taxon>
        <taxon>Membracoidea</taxon>
        <taxon>Cicadellidae</taxon>
        <taxon>Cicadellinae</taxon>
        <taxon>Proconiini</taxon>
        <taxon>Homalodisca</taxon>
    </lineage>
</organism>
<evidence type="ECO:0000313" key="3">
    <source>
        <dbReference type="EMBL" id="JAS95511.1"/>
    </source>
</evidence>
<dbReference type="EMBL" id="GECU01009590">
    <property type="protein sequence ID" value="JAS98116.1"/>
    <property type="molecule type" value="Transcribed_RNA"/>
</dbReference>
<dbReference type="SUPFAM" id="SSF57756">
    <property type="entry name" value="Retrovirus zinc finger-like domains"/>
    <property type="match status" value="1"/>
</dbReference>
<evidence type="ECO:0000259" key="2">
    <source>
        <dbReference type="PROSITE" id="PS50158"/>
    </source>
</evidence>
<dbReference type="Pfam" id="PF00098">
    <property type="entry name" value="zf-CCHC"/>
    <property type="match status" value="1"/>
</dbReference>
<dbReference type="InterPro" id="IPR001878">
    <property type="entry name" value="Znf_CCHC"/>
</dbReference>